<dbReference type="WormBase" id="H12D21.5">
    <property type="protein sequence ID" value="CE47184"/>
    <property type="gene ID" value="WBGene00010381"/>
</dbReference>
<feature type="transmembrane region" description="Helical" evidence="2">
    <location>
        <begin position="66"/>
        <end position="89"/>
    </location>
</feature>
<dbReference type="GeneID" id="186729"/>
<feature type="compositionally biased region" description="Basic and acidic residues" evidence="1">
    <location>
        <begin position="140"/>
        <end position="153"/>
    </location>
</feature>
<keyword evidence="2" id="KW-0472">Membrane</keyword>
<dbReference type="AGR" id="WB:WBGene00010381"/>
<evidence type="ECO:0000313" key="6">
    <source>
        <dbReference type="WormBase" id="H12D21.5"/>
    </source>
</evidence>
<keyword evidence="2" id="KW-0812">Transmembrane</keyword>
<reference evidence="4 5" key="1">
    <citation type="journal article" date="1998" name="Science">
        <title>Genome sequence of the nematode C. elegans: a platform for investigating biology.</title>
        <authorList>
            <consortium name="The C. elegans sequencing consortium"/>
            <person name="Sulson J.E."/>
            <person name="Waterston R."/>
        </authorList>
    </citation>
    <scope>NUCLEOTIDE SEQUENCE [LARGE SCALE GENOMIC DNA]</scope>
    <source>
        <strain evidence="4 5">Bristol N2</strain>
    </source>
</reference>
<dbReference type="PaxDb" id="6239-H12D21.5"/>
<evidence type="ECO:0000256" key="2">
    <source>
        <dbReference type="SAM" id="Phobius"/>
    </source>
</evidence>
<protein>
    <submittedName>
        <fullName evidence="4">Uncharacterized protein</fullName>
    </submittedName>
</protein>
<evidence type="ECO:0000313" key="5">
    <source>
        <dbReference type="Proteomes" id="UP000001940"/>
    </source>
</evidence>
<dbReference type="AlphaFoldDB" id="Q9XTW7"/>
<dbReference type="Proteomes" id="UP000001940">
    <property type="component" value="Chromosome V"/>
</dbReference>
<feature type="region of interest" description="Disordered" evidence="1">
    <location>
        <begin position="109"/>
        <end position="160"/>
    </location>
</feature>
<keyword evidence="3" id="KW-0732">Signal</keyword>
<sequence>MQIRVIFLIGFLASNCHGFSDISDENIDYYSTSDKGDYRVYRSANDNETSSSGPCTDTVIYKPVEWPWYMIAAIAGLSILNVLLIIEIIRIGRKWLKLRKEYVPLKGTKKGLKNQKKGKKSKNSNNTKSTDNTGDNAQPDEQKQQKLESKENVPDQLMSK</sequence>
<dbReference type="UCSC" id="H12D21.5">
    <property type="organism name" value="c. elegans"/>
</dbReference>
<keyword evidence="5" id="KW-1185">Reference proteome</keyword>
<feature type="signal peptide" evidence="3">
    <location>
        <begin position="1"/>
        <end position="18"/>
    </location>
</feature>
<feature type="compositionally biased region" description="Basic residues" evidence="1">
    <location>
        <begin position="109"/>
        <end position="122"/>
    </location>
</feature>
<name>Q9XTW7_CAEEL</name>
<accession>Q9XTW7</accession>
<organism evidence="4 5">
    <name type="scientific">Caenorhabditis elegans</name>
    <dbReference type="NCBI Taxonomy" id="6239"/>
    <lineage>
        <taxon>Eukaryota</taxon>
        <taxon>Metazoa</taxon>
        <taxon>Ecdysozoa</taxon>
        <taxon>Nematoda</taxon>
        <taxon>Chromadorea</taxon>
        <taxon>Rhabditida</taxon>
        <taxon>Rhabditina</taxon>
        <taxon>Rhabditomorpha</taxon>
        <taxon>Rhabditoidea</taxon>
        <taxon>Rhabditidae</taxon>
        <taxon>Peloderinae</taxon>
        <taxon>Caenorhabditis</taxon>
    </lineage>
</organism>
<dbReference type="eggNOG" id="KOG1529">
    <property type="taxonomic scope" value="Eukaryota"/>
</dbReference>
<gene>
    <name evidence="4" type="ORF">CELE_H12D21.5</name>
    <name evidence="4 6" type="ORF">H12D21.5</name>
</gene>
<keyword evidence="2" id="KW-1133">Transmembrane helix</keyword>
<dbReference type="EMBL" id="BX284605">
    <property type="protein sequence ID" value="CAB07431.3"/>
    <property type="molecule type" value="Genomic_DNA"/>
</dbReference>
<dbReference type="KEGG" id="cel:CELE_H12D21.5"/>
<dbReference type="Bgee" id="WBGene00010381">
    <property type="expression patterns" value="Expressed in adult organism and 1 other cell type or tissue"/>
</dbReference>
<dbReference type="HOGENOM" id="CLU_1653709_0_0_1"/>
<feature type="chain" id="PRO_5004336694" evidence="3">
    <location>
        <begin position="19"/>
        <end position="160"/>
    </location>
</feature>
<dbReference type="RefSeq" id="NP_506672.3">
    <property type="nucleotide sequence ID" value="NM_074271.3"/>
</dbReference>
<feature type="compositionally biased region" description="Low complexity" evidence="1">
    <location>
        <begin position="123"/>
        <end position="136"/>
    </location>
</feature>
<dbReference type="STRING" id="6239.H12D21.5.1"/>
<evidence type="ECO:0000256" key="1">
    <source>
        <dbReference type="SAM" id="MobiDB-lite"/>
    </source>
</evidence>
<evidence type="ECO:0000256" key="3">
    <source>
        <dbReference type="SAM" id="SignalP"/>
    </source>
</evidence>
<proteinExistence type="predicted"/>
<dbReference type="CTD" id="186729"/>
<dbReference type="InParanoid" id="Q9XTW7"/>
<evidence type="ECO:0000313" key="4">
    <source>
        <dbReference type="EMBL" id="CAB07431.3"/>
    </source>
</evidence>